<sequence>MTKSEKTNGQSPGLDIPVGAKLSLEVLGIDEKLSSALVGFTKGKYLVVQLPSLTEGSRDMLFQYLYSGNPVTVRYLKSGAVFGFRCEVIKYLCSPFPLLFMTYPLRVESFNLRRHKRIPCLLPVSAMIKETTYTGLMTDLSLSGCGVGLTIMRKYQPAIGVDDRVLLRCSVFGDQDQNQLHCLIKRAASDVGKLELGLKFTELPEASRQGIVSYIQSAAAILEN</sequence>
<keyword evidence="7" id="KW-1185">Reference proteome</keyword>
<accession>A0A7K3NP48</accession>
<gene>
    <name evidence="6" type="ORF">G3N56_14645</name>
</gene>
<evidence type="ECO:0000256" key="3">
    <source>
        <dbReference type="ARBA" id="ARBA00023143"/>
    </source>
</evidence>
<dbReference type="Pfam" id="PF07238">
    <property type="entry name" value="PilZ"/>
    <property type="match status" value="1"/>
</dbReference>
<feature type="domain" description="PilZ" evidence="4">
    <location>
        <begin position="112"/>
        <end position="216"/>
    </location>
</feature>
<keyword evidence="6" id="KW-0966">Cell projection</keyword>
<dbReference type="GO" id="GO:0035438">
    <property type="term" value="F:cyclic-di-GMP binding"/>
    <property type="evidence" value="ECO:0007669"/>
    <property type="project" value="InterPro"/>
</dbReference>
<dbReference type="Gene3D" id="2.30.110.10">
    <property type="entry name" value="Electron Transport, Fmn-binding Protein, Chain A"/>
    <property type="match status" value="1"/>
</dbReference>
<evidence type="ECO:0000259" key="4">
    <source>
        <dbReference type="Pfam" id="PF07238"/>
    </source>
</evidence>
<dbReference type="SUPFAM" id="SSF141371">
    <property type="entry name" value="PilZ domain-like"/>
    <property type="match status" value="2"/>
</dbReference>
<dbReference type="Proteomes" id="UP000469724">
    <property type="component" value="Unassembled WGS sequence"/>
</dbReference>
<keyword evidence="3" id="KW-0975">Bacterial flagellum</keyword>
<dbReference type="Gene3D" id="2.40.10.220">
    <property type="entry name" value="predicted glycosyltransferase like domains"/>
    <property type="match status" value="1"/>
</dbReference>
<evidence type="ECO:0000313" key="6">
    <source>
        <dbReference type="EMBL" id="NDY57972.1"/>
    </source>
</evidence>
<keyword evidence="6" id="KW-0969">Cilium</keyword>
<keyword evidence="1" id="KW-0973">c-di-GMP</keyword>
<dbReference type="InterPro" id="IPR012349">
    <property type="entry name" value="Split_barrel_FMN-bd"/>
</dbReference>
<dbReference type="Pfam" id="PF12945">
    <property type="entry name" value="PilZNR"/>
    <property type="match status" value="1"/>
</dbReference>
<comment type="caution">
    <text evidence="6">The sequence shown here is derived from an EMBL/GenBank/DDBJ whole genome shotgun (WGS) entry which is preliminary data.</text>
</comment>
<dbReference type="RefSeq" id="WP_163303050.1">
    <property type="nucleotide sequence ID" value="NZ_JAAGRQ010000071.1"/>
</dbReference>
<feature type="domain" description="Type III secretion system flagellar brake protein YcgR PilZN" evidence="5">
    <location>
        <begin position="18"/>
        <end position="104"/>
    </location>
</feature>
<dbReference type="InterPro" id="IPR009926">
    <property type="entry name" value="T3SS_YcgR_PilZN"/>
</dbReference>
<dbReference type="InterPro" id="IPR009875">
    <property type="entry name" value="PilZ_domain"/>
</dbReference>
<keyword evidence="2" id="KW-0547">Nucleotide-binding</keyword>
<proteinExistence type="predicted"/>
<dbReference type="EMBL" id="JAAGRQ010000071">
    <property type="protein sequence ID" value="NDY57972.1"/>
    <property type="molecule type" value="Genomic_DNA"/>
</dbReference>
<evidence type="ECO:0000313" key="7">
    <source>
        <dbReference type="Proteomes" id="UP000469724"/>
    </source>
</evidence>
<evidence type="ECO:0000256" key="1">
    <source>
        <dbReference type="ARBA" id="ARBA00022636"/>
    </source>
</evidence>
<name>A0A7K3NP48_9BACT</name>
<evidence type="ECO:0000256" key="2">
    <source>
        <dbReference type="ARBA" id="ARBA00022741"/>
    </source>
</evidence>
<evidence type="ECO:0000259" key="5">
    <source>
        <dbReference type="Pfam" id="PF12945"/>
    </source>
</evidence>
<dbReference type="AlphaFoldDB" id="A0A7K3NP48"/>
<keyword evidence="6" id="KW-0282">Flagellum</keyword>
<organism evidence="6 7">
    <name type="scientific">Desulfolutivibrio sulfodismutans</name>
    <dbReference type="NCBI Taxonomy" id="63561"/>
    <lineage>
        <taxon>Bacteria</taxon>
        <taxon>Pseudomonadati</taxon>
        <taxon>Thermodesulfobacteriota</taxon>
        <taxon>Desulfovibrionia</taxon>
        <taxon>Desulfovibrionales</taxon>
        <taxon>Desulfovibrionaceae</taxon>
        <taxon>Desulfolutivibrio</taxon>
    </lineage>
</organism>
<reference evidence="6 7" key="1">
    <citation type="submission" date="2020-02" db="EMBL/GenBank/DDBJ databases">
        <title>Comparative genomics of sulfur disproportionating microorganisms.</title>
        <authorList>
            <person name="Ward L.M."/>
            <person name="Bertran E."/>
            <person name="Johnston D.T."/>
        </authorList>
    </citation>
    <scope>NUCLEOTIDE SEQUENCE [LARGE SCALE GENOMIC DNA]</scope>
    <source>
        <strain evidence="6 7">DSM 3696</strain>
    </source>
</reference>
<protein>
    <submittedName>
        <fullName evidence="6">Flagellar brake protein</fullName>
    </submittedName>
</protein>